<dbReference type="InterPro" id="IPR035926">
    <property type="entry name" value="NusB-like_sf"/>
</dbReference>
<proteinExistence type="inferred from homology"/>
<accession>A0A1I1UBT8</accession>
<keyword evidence="5 6" id="KW-0804">Transcription</keyword>
<dbReference type="SUPFAM" id="SSF48013">
    <property type="entry name" value="NusB-like"/>
    <property type="match status" value="1"/>
</dbReference>
<evidence type="ECO:0000313" key="9">
    <source>
        <dbReference type="Proteomes" id="UP000198611"/>
    </source>
</evidence>
<dbReference type="Gene3D" id="1.10.940.10">
    <property type="entry name" value="NusB-like"/>
    <property type="match status" value="1"/>
</dbReference>
<keyword evidence="4 6" id="KW-0805">Transcription regulation</keyword>
<dbReference type="GO" id="GO:0031564">
    <property type="term" value="P:transcription antitermination"/>
    <property type="evidence" value="ECO:0007669"/>
    <property type="project" value="UniProtKB-KW"/>
</dbReference>
<dbReference type="RefSeq" id="WP_093428657.1">
    <property type="nucleotide sequence ID" value="NZ_FOMJ01000007.1"/>
</dbReference>
<evidence type="ECO:0000256" key="4">
    <source>
        <dbReference type="ARBA" id="ARBA00023015"/>
    </source>
</evidence>
<name>A0A1I1UBT8_9GAMM</name>
<dbReference type="Pfam" id="PF01029">
    <property type="entry name" value="NusB"/>
    <property type="match status" value="1"/>
</dbReference>
<dbReference type="InterPro" id="IPR006027">
    <property type="entry name" value="NusB_RsmB_TIM44"/>
</dbReference>
<dbReference type="PANTHER" id="PTHR11078:SF3">
    <property type="entry name" value="ANTITERMINATION NUSB DOMAIN-CONTAINING PROTEIN"/>
    <property type="match status" value="1"/>
</dbReference>
<dbReference type="Proteomes" id="UP000198611">
    <property type="component" value="Unassembled WGS sequence"/>
</dbReference>
<dbReference type="NCBIfam" id="TIGR01951">
    <property type="entry name" value="nusB"/>
    <property type="match status" value="1"/>
</dbReference>
<dbReference type="PANTHER" id="PTHR11078">
    <property type="entry name" value="N UTILIZATION SUBSTANCE PROTEIN B-RELATED"/>
    <property type="match status" value="1"/>
</dbReference>
<dbReference type="InterPro" id="IPR011605">
    <property type="entry name" value="NusB_fam"/>
</dbReference>
<reference evidence="8 9" key="1">
    <citation type="submission" date="2016-10" db="EMBL/GenBank/DDBJ databases">
        <authorList>
            <person name="de Groot N.N."/>
        </authorList>
    </citation>
    <scope>NUCLEOTIDE SEQUENCE [LARGE SCALE GENOMIC DNA]</scope>
    <source>
        <strain evidence="8 9">HL3</strain>
    </source>
</reference>
<evidence type="ECO:0000256" key="6">
    <source>
        <dbReference type="HAMAP-Rule" id="MF_00073"/>
    </source>
</evidence>
<evidence type="ECO:0000259" key="7">
    <source>
        <dbReference type="Pfam" id="PF01029"/>
    </source>
</evidence>
<keyword evidence="9" id="KW-1185">Reference proteome</keyword>
<dbReference type="GO" id="GO:0005829">
    <property type="term" value="C:cytosol"/>
    <property type="evidence" value="ECO:0007669"/>
    <property type="project" value="TreeGrafter"/>
</dbReference>
<dbReference type="GO" id="GO:0006353">
    <property type="term" value="P:DNA-templated transcription termination"/>
    <property type="evidence" value="ECO:0007669"/>
    <property type="project" value="UniProtKB-UniRule"/>
</dbReference>
<comment type="function">
    <text evidence="6">Involved in transcription antitermination. Required for transcription of ribosomal RNA (rRNA) genes. Binds specifically to the boxA antiterminator sequence of the ribosomal RNA (rrn) operons.</text>
</comment>
<evidence type="ECO:0000256" key="1">
    <source>
        <dbReference type="ARBA" id="ARBA00005952"/>
    </source>
</evidence>
<evidence type="ECO:0000256" key="5">
    <source>
        <dbReference type="ARBA" id="ARBA00023163"/>
    </source>
</evidence>
<comment type="similarity">
    <text evidence="1 6">Belongs to the NusB family.</text>
</comment>
<evidence type="ECO:0000313" key="8">
    <source>
        <dbReference type="EMBL" id="SFD65410.1"/>
    </source>
</evidence>
<dbReference type="STRING" id="1123397.SAMN05660831_02019"/>
<organism evidence="8 9">
    <name type="scientific">Thiohalospira halophila DSM 15071</name>
    <dbReference type="NCBI Taxonomy" id="1123397"/>
    <lineage>
        <taxon>Bacteria</taxon>
        <taxon>Pseudomonadati</taxon>
        <taxon>Pseudomonadota</taxon>
        <taxon>Gammaproteobacteria</taxon>
        <taxon>Thiohalospirales</taxon>
        <taxon>Thiohalospiraceae</taxon>
        <taxon>Thiohalospira</taxon>
    </lineage>
</organism>
<feature type="domain" description="NusB/RsmB/TIM44" evidence="7">
    <location>
        <begin position="8"/>
        <end position="133"/>
    </location>
</feature>
<dbReference type="GO" id="GO:0003723">
    <property type="term" value="F:RNA binding"/>
    <property type="evidence" value="ECO:0007669"/>
    <property type="project" value="UniProtKB-UniRule"/>
</dbReference>
<gene>
    <name evidence="6" type="primary">nusB</name>
    <name evidence="8" type="ORF">SAMN05660831_02019</name>
</gene>
<dbReference type="OrthoDB" id="9789556at2"/>
<dbReference type="AlphaFoldDB" id="A0A1I1UBT8"/>
<keyword evidence="3 6" id="KW-0694">RNA-binding</keyword>
<keyword evidence="2 6" id="KW-0889">Transcription antitermination</keyword>
<evidence type="ECO:0000256" key="2">
    <source>
        <dbReference type="ARBA" id="ARBA00022814"/>
    </source>
</evidence>
<dbReference type="HAMAP" id="MF_00073">
    <property type="entry name" value="NusB"/>
    <property type="match status" value="1"/>
</dbReference>
<sequence length="148" mass="16481">MKASRERHRARMAAVQGLYQWQLTGNTPRQVEEHILTTPAADGADLEYLHDLLTGVPEHLGALDEAVSPHMDRSLQSVDPVERAILRLGAWELIHRPEVPWRVVISEAVELAHQFGAEQGHRYVNAVLDRAARELRRTEIEATGGGAA</sequence>
<protein>
    <recommendedName>
        <fullName evidence="6">Transcription antitermination protein NusB</fullName>
    </recommendedName>
    <alternativeName>
        <fullName evidence="6">Antitermination factor NusB</fullName>
    </alternativeName>
</protein>
<evidence type="ECO:0000256" key="3">
    <source>
        <dbReference type="ARBA" id="ARBA00022884"/>
    </source>
</evidence>
<dbReference type="EMBL" id="FOMJ01000007">
    <property type="protein sequence ID" value="SFD65410.1"/>
    <property type="molecule type" value="Genomic_DNA"/>
</dbReference>